<reference evidence="4" key="1">
    <citation type="submission" date="2015-09" db="EMBL/GenBank/DDBJ databases">
        <authorList>
            <person name="Rodrigo-Torres Lidia"/>
            <person name="Arahal R.David."/>
        </authorList>
    </citation>
    <scope>NUCLEOTIDE SEQUENCE [LARGE SCALE GENOMIC DNA]</scope>
    <source>
        <strain evidence="4">CECT 7735</strain>
    </source>
</reference>
<sequence length="374" mass="41026">MEIEPFGVEIWMNEWENHCAFNLAETCVESITIDELLRLSGRNTDDLSDLLPMKMTYGAIEGSTRLRSAIAALYSDQTVENITVTHGTIAANMLIHKTLVGRGDRVVSIVPTYQQHYAIPSSIGADVHKLVLEEANAFLPDMDDLRRLVVPGTKLITLTNPNNPTGALIERPMLEEIAETARSVGAYVLCDEVYRGTNQTGSGMTEAMADIYEKGISTAGMSKAYSLAGLRLGWIVAPPEVTAQVLVHRDYDTISVGMINDHFASIALEAKDKLLARSQRITRGNLALLDAWIETEPRVSWIKPRSGTTAMLKLDVPVTARAFCVGLLEETGVMLTPGDVFDMEGYVRIGYANNPDILKAGLEKMSGYLVDQYA</sequence>
<dbReference type="Gene3D" id="3.90.1150.10">
    <property type="entry name" value="Aspartate Aminotransferase, domain 1"/>
    <property type="match status" value="1"/>
</dbReference>
<keyword evidence="1 3" id="KW-0032">Aminotransferase</keyword>
<dbReference type="AlphaFoldDB" id="A0A0P1I415"/>
<dbReference type="NCBIfam" id="NF005593">
    <property type="entry name" value="PRK07324.1"/>
    <property type="match status" value="1"/>
</dbReference>
<keyword evidence="1 3" id="KW-0808">Transferase</keyword>
<protein>
    <recommendedName>
        <fullName evidence="1">Aminotransferase</fullName>
        <ecNumber evidence="1">2.6.1.-</ecNumber>
    </recommendedName>
</protein>
<dbReference type="EC" id="2.6.1.-" evidence="1"/>
<dbReference type="Pfam" id="PF00155">
    <property type="entry name" value="Aminotran_1_2"/>
    <property type="match status" value="1"/>
</dbReference>
<evidence type="ECO:0000256" key="1">
    <source>
        <dbReference type="RuleBase" id="RU000481"/>
    </source>
</evidence>
<dbReference type="Proteomes" id="UP000051870">
    <property type="component" value="Unassembled WGS sequence"/>
</dbReference>
<keyword evidence="4" id="KW-1185">Reference proteome</keyword>
<proteinExistence type="inferred from homology"/>
<accession>A0A0P1I415</accession>
<evidence type="ECO:0000259" key="2">
    <source>
        <dbReference type="Pfam" id="PF00155"/>
    </source>
</evidence>
<dbReference type="InterPro" id="IPR015424">
    <property type="entry name" value="PyrdxlP-dep_Trfase"/>
</dbReference>
<dbReference type="InterPro" id="IPR015421">
    <property type="entry name" value="PyrdxlP-dep_Trfase_major"/>
</dbReference>
<gene>
    <name evidence="3" type="primary">aspC_1</name>
    <name evidence="3" type="ORF">PH7735_00954</name>
</gene>
<organism evidence="3 4">
    <name type="scientific">Shimia thalassica</name>
    <dbReference type="NCBI Taxonomy" id="1715693"/>
    <lineage>
        <taxon>Bacteria</taxon>
        <taxon>Pseudomonadati</taxon>
        <taxon>Pseudomonadota</taxon>
        <taxon>Alphaproteobacteria</taxon>
        <taxon>Rhodobacterales</taxon>
        <taxon>Roseobacteraceae</taxon>
    </lineage>
</organism>
<dbReference type="PROSITE" id="PS00105">
    <property type="entry name" value="AA_TRANSFER_CLASS_1"/>
    <property type="match status" value="1"/>
</dbReference>
<evidence type="ECO:0000313" key="4">
    <source>
        <dbReference type="Proteomes" id="UP000051870"/>
    </source>
</evidence>
<dbReference type="RefSeq" id="WP_058310130.1">
    <property type="nucleotide sequence ID" value="NZ_CYTW01000001.1"/>
</dbReference>
<dbReference type="InterPro" id="IPR004839">
    <property type="entry name" value="Aminotransferase_I/II_large"/>
</dbReference>
<dbReference type="EMBL" id="CYTW01000001">
    <property type="protein sequence ID" value="CUJ88633.1"/>
    <property type="molecule type" value="Genomic_DNA"/>
</dbReference>
<dbReference type="GO" id="GO:0030170">
    <property type="term" value="F:pyridoxal phosphate binding"/>
    <property type="evidence" value="ECO:0007669"/>
    <property type="project" value="InterPro"/>
</dbReference>
<dbReference type="GO" id="GO:0008483">
    <property type="term" value="F:transaminase activity"/>
    <property type="evidence" value="ECO:0007669"/>
    <property type="project" value="UniProtKB-KW"/>
</dbReference>
<evidence type="ECO:0000313" key="3">
    <source>
        <dbReference type="EMBL" id="CUJ88633.1"/>
    </source>
</evidence>
<dbReference type="STRING" id="1715693.PH7735_00954"/>
<dbReference type="SUPFAM" id="SSF53383">
    <property type="entry name" value="PLP-dependent transferases"/>
    <property type="match status" value="1"/>
</dbReference>
<dbReference type="CDD" id="cd00609">
    <property type="entry name" value="AAT_like"/>
    <property type="match status" value="1"/>
</dbReference>
<dbReference type="InterPro" id="IPR015422">
    <property type="entry name" value="PyrdxlP-dep_Trfase_small"/>
</dbReference>
<name>A0A0P1I415_9RHOB</name>
<comment type="similarity">
    <text evidence="1">Belongs to the class-I pyridoxal-phosphate-dependent aminotransferase family.</text>
</comment>
<dbReference type="InterPro" id="IPR004838">
    <property type="entry name" value="NHTrfase_class1_PyrdxlP-BS"/>
</dbReference>
<feature type="domain" description="Aminotransferase class I/classII large" evidence="2">
    <location>
        <begin position="56"/>
        <end position="353"/>
    </location>
</feature>
<dbReference type="Gene3D" id="3.40.640.10">
    <property type="entry name" value="Type I PLP-dependent aspartate aminotransferase-like (Major domain)"/>
    <property type="match status" value="1"/>
</dbReference>
<dbReference type="GeneID" id="83880022"/>
<dbReference type="PANTHER" id="PTHR43510">
    <property type="entry name" value="AMINOTRANSFERASE FUNCTION, HYPOTHETICAL (EUROFUNG)"/>
    <property type="match status" value="1"/>
</dbReference>
<comment type="cofactor">
    <cofactor evidence="1">
        <name>pyridoxal 5'-phosphate</name>
        <dbReference type="ChEBI" id="CHEBI:597326"/>
    </cofactor>
</comment>
<dbReference type="PANTHER" id="PTHR43510:SF1">
    <property type="entry name" value="AMINOTRANSFERASE FUNCTION, HYPOTHETICAL (EUROFUNG)"/>
    <property type="match status" value="1"/>
</dbReference>